<evidence type="ECO:0000259" key="3">
    <source>
        <dbReference type="Pfam" id="PF25871"/>
    </source>
</evidence>
<dbReference type="InterPro" id="IPR058841">
    <property type="entry name" value="HTH_76"/>
</dbReference>
<comment type="caution">
    <text evidence="4">The sequence shown here is derived from an EMBL/GenBank/DDBJ whole genome shotgun (WGS) entry which is preliminary data.</text>
</comment>
<evidence type="ECO:0000259" key="2">
    <source>
        <dbReference type="Pfam" id="PF17733"/>
    </source>
</evidence>
<sequence>MNTTTEPTSGELSSPPPHKTTTTIPQTTSTSLEHPQPEREIFEQLRTYQFSSDREFAQGLAIIFGHPETPASEEEISRNDDLVLQAKCYYFTRKEKPASPVNVAAYKAWLEARPISDGPAAQTPMTELREPKPSAKFLPLLPGDTVQQSNSTSQEPAYPTSFAHIVELITTGQSIPGIQQIPDTLLTGQGASSAKPKRRKPWEKEEPAEAS</sequence>
<feature type="domain" description="PEX14-like helix-turn-helix" evidence="3">
    <location>
        <begin position="40"/>
        <end position="113"/>
    </location>
</feature>
<dbReference type="Pfam" id="PF17733">
    <property type="entry name" value="KPWE_dom"/>
    <property type="match status" value="1"/>
</dbReference>
<dbReference type="PANTHER" id="PTHR36855">
    <property type="entry name" value="CHROMOSOME 10, WHOLE GENOME SHOTGUN SEQUENCE"/>
    <property type="match status" value="1"/>
</dbReference>
<feature type="compositionally biased region" description="Polar residues" evidence="1">
    <location>
        <begin position="1"/>
        <end position="12"/>
    </location>
</feature>
<dbReference type="EMBL" id="JBFXLS010000094">
    <property type="protein sequence ID" value="KAL2817219.1"/>
    <property type="molecule type" value="Genomic_DNA"/>
</dbReference>
<feature type="compositionally biased region" description="Basic and acidic residues" evidence="1">
    <location>
        <begin position="202"/>
        <end position="211"/>
    </location>
</feature>
<organism evidence="4 5">
    <name type="scientific">Aspergillus cavernicola</name>
    <dbReference type="NCBI Taxonomy" id="176166"/>
    <lineage>
        <taxon>Eukaryota</taxon>
        <taxon>Fungi</taxon>
        <taxon>Dikarya</taxon>
        <taxon>Ascomycota</taxon>
        <taxon>Pezizomycotina</taxon>
        <taxon>Eurotiomycetes</taxon>
        <taxon>Eurotiomycetidae</taxon>
        <taxon>Eurotiales</taxon>
        <taxon>Aspergillaceae</taxon>
        <taxon>Aspergillus</taxon>
        <taxon>Aspergillus subgen. Nidulantes</taxon>
    </lineage>
</organism>
<proteinExistence type="predicted"/>
<dbReference type="PANTHER" id="PTHR36855:SF1">
    <property type="entry name" value="PEROXISOME MEMBRANE ANCHOR PROTEIN PEX14P N-TERMINAL DOMAIN-CONTAINING PROTEIN"/>
    <property type="match status" value="1"/>
</dbReference>
<dbReference type="Pfam" id="PF25871">
    <property type="entry name" value="HTH_76"/>
    <property type="match status" value="1"/>
</dbReference>
<evidence type="ECO:0000256" key="1">
    <source>
        <dbReference type="SAM" id="MobiDB-lite"/>
    </source>
</evidence>
<gene>
    <name evidence="4" type="ORF">BDW59DRAFT_166033</name>
</gene>
<feature type="region of interest" description="Disordered" evidence="1">
    <location>
        <begin position="180"/>
        <end position="211"/>
    </location>
</feature>
<feature type="compositionally biased region" description="Low complexity" evidence="1">
    <location>
        <begin position="19"/>
        <end position="31"/>
    </location>
</feature>
<evidence type="ECO:0000313" key="5">
    <source>
        <dbReference type="Proteomes" id="UP001610335"/>
    </source>
</evidence>
<dbReference type="InterPro" id="IPR040554">
    <property type="entry name" value="KPWE_PEX14_dom"/>
</dbReference>
<evidence type="ECO:0000313" key="4">
    <source>
        <dbReference type="EMBL" id="KAL2817219.1"/>
    </source>
</evidence>
<name>A0ABR4HP04_9EURO</name>
<dbReference type="Proteomes" id="UP001610335">
    <property type="component" value="Unassembled WGS sequence"/>
</dbReference>
<protein>
    <submittedName>
        <fullName evidence="4">Uncharacterized protein</fullName>
    </submittedName>
</protein>
<accession>A0ABR4HP04</accession>
<feature type="region of interest" description="Disordered" evidence="1">
    <location>
        <begin position="1"/>
        <end position="38"/>
    </location>
</feature>
<keyword evidence="5" id="KW-1185">Reference proteome</keyword>
<reference evidence="4 5" key="1">
    <citation type="submission" date="2024-07" db="EMBL/GenBank/DDBJ databases">
        <title>Section-level genome sequencing and comparative genomics of Aspergillus sections Usti and Cavernicolus.</title>
        <authorList>
            <consortium name="Lawrence Berkeley National Laboratory"/>
            <person name="Nybo J.L."/>
            <person name="Vesth T.C."/>
            <person name="Theobald S."/>
            <person name="Frisvad J.C."/>
            <person name="Larsen T.O."/>
            <person name="Kjaerboelling I."/>
            <person name="Rothschild-Mancinelli K."/>
            <person name="Lyhne E.K."/>
            <person name="Kogle M.E."/>
            <person name="Barry K."/>
            <person name="Clum A."/>
            <person name="Na H."/>
            <person name="Ledsgaard L."/>
            <person name="Lin J."/>
            <person name="Lipzen A."/>
            <person name="Kuo A."/>
            <person name="Riley R."/>
            <person name="Mondo S."/>
            <person name="LaButti K."/>
            <person name="Haridas S."/>
            <person name="Pangalinan J."/>
            <person name="Salamov A.A."/>
            <person name="Simmons B.A."/>
            <person name="Magnuson J.K."/>
            <person name="Chen J."/>
            <person name="Drula E."/>
            <person name="Henrissat B."/>
            <person name="Wiebenga A."/>
            <person name="Lubbers R.J."/>
            <person name="Gomes A.C."/>
            <person name="Makela M.R."/>
            <person name="Stajich J."/>
            <person name="Grigoriev I.V."/>
            <person name="Mortensen U.H."/>
            <person name="De vries R.P."/>
            <person name="Baker S.E."/>
            <person name="Andersen M.R."/>
        </authorList>
    </citation>
    <scope>NUCLEOTIDE SEQUENCE [LARGE SCALE GENOMIC DNA]</scope>
    <source>
        <strain evidence="4 5">CBS 600.67</strain>
    </source>
</reference>
<feature type="domain" description="Peroxisomal membrane protein PEX14-like KPWE" evidence="2">
    <location>
        <begin position="158"/>
        <end position="204"/>
    </location>
</feature>